<keyword evidence="5" id="KW-0325">Glycoprotein</keyword>
<keyword evidence="3" id="KW-0732">Signal</keyword>
<evidence type="ECO:0000256" key="5">
    <source>
        <dbReference type="ARBA" id="ARBA00023180"/>
    </source>
</evidence>
<dbReference type="InterPro" id="IPR042269">
    <property type="entry name" value="Ser_carbopepase_S28_SKS"/>
</dbReference>
<evidence type="ECO:0000256" key="3">
    <source>
        <dbReference type="ARBA" id="ARBA00022729"/>
    </source>
</evidence>
<comment type="caution">
    <text evidence="6">The sequence shown here is derived from an EMBL/GenBank/DDBJ whole genome shotgun (WGS) entry which is preliminary data.</text>
</comment>
<dbReference type="Proteomes" id="UP001230188">
    <property type="component" value="Unassembled WGS sequence"/>
</dbReference>
<evidence type="ECO:0008006" key="8">
    <source>
        <dbReference type="Google" id="ProtNLM"/>
    </source>
</evidence>
<dbReference type="Pfam" id="PF05577">
    <property type="entry name" value="Peptidase_S28"/>
    <property type="match status" value="1"/>
</dbReference>
<dbReference type="GO" id="GO:0008239">
    <property type="term" value="F:dipeptidyl-peptidase activity"/>
    <property type="evidence" value="ECO:0007669"/>
    <property type="project" value="TreeGrafter"/>
</dbReference>
<evidence type="ECO:0000256" key="2">
    <source>
        <dbReference type="ARBA" id="ARBA00022670"/>
    </source>
</evidence>
<dbReference type="AlphaFoldDB" id="A0AAD7XGW9"/>
<dbReference type="Gene3D" id="1.20.120.980">
    <property type="entry name" value="Serine carboxypeptidase S28, SKS domain"/>
    <property type="match status" value="1"/>
</dbReference>
<dbReference type="PANTHER" id="PTHR11010">
    <property type="entry name" value="PROTEASE S28 PRO-X CARBOXYPEPTIDASE-RELATED"/>
    <property type="match status" value="1"/>
</dbReference>
<accession>A0AAD7XGW9</accession>
<sequence length="588" mass="63229">MIFVFAMAAAAKRSLGTEEEARGLPKVRRVLEGTPTSANCTWRTLSQPLDHFARGTSPETFSQRACIFEGFVKEFPPKKALFYCGNESPVDEYVNNTGLMWQVGEEIGALLVFVEHRYEGESVPRIEGVRDCLGYCTIEQALADYAKAVAWLRETYASSELAVVAVGGSYGGMLAAWFRMKYPSATVGAIAASAPIWGLPTLDWILDGSSVAVARSFGVRGGQETDACRENLLGAWPIIAHIGETAAGRDFLAETMHLCSPPASGRRLAAVIQNVFFDLAEANYPFASAYVTSAVGGADYPLPAWPIRAACAKLQDPLVAVAGNVSAVEFSVKIDDLTVAVAWDEIASVAGDFNTSGVRDLLEGVAYVWQTWCNVSGTLACLEPTGCTTGRRRRRALALDVAASPSADDACTAADYDGGSWTPLCCNDDLTLLNYYAQGMGRDGLYWPPNYPRNITASDVLGPYGSTGPGCSPPVGLAGYPPNSDPWSRWMIDEFGDRSAALQTSNIVFSNGLLDPWSAAGVYRDFAPTEPAAYDGPNVQNITDTVHAFILDLGAHHLDLMFLHDTDPPCAWDARAFETAKIKAWLGS</sequence>
<gene>
    <name evidence="6" type="ORF">CTAYLR_009964</name>
</gene>
<keyword evidence="4" id="KW-0378">Hydrolase</keyword>
<evidence type="ECO:0000313" key="7">
    <source>
        <dbReference type="Proteomes" id="UP001230188"/>
    </source>
</evidence>
<dbReference type="SUPFAM" id="SSF53474">
    <property type="entry name" value="alpha/beta-Hydrolases"/>
    <property type="match status" value="1"/>
</dbReference>
<comment type="similarity">
    <text evidence="1">Belongs to the peptidase S28 family.</text>
</comment>
<dbReference type="EMBL" id="JAQMWT010000629">
    <property type="protein sequence ID" value="KAJ8598873.1"/>
    <property type="molecule type" value="Genomic_DNA"/>
</dbReference>
<proteinExistence type="inferred from homology"/>
<dbReference type="InterPro" id="IPR008758">
    <property type="entry name" value="Peptidase_S28"/>
</dbReference>
<evidence type="ECO:0000256" key="1">
    <source>
        <dbReference type="ARBA" id="ARBA00011079"/>
    </source>
</evidence>
<dbReference type="Gene3D" id="3.40.50.1820">
    <property type="entry name" value="alpha/beta hydrolase"/>
    <property type="match status" value="2"/>
</dbReference>
<dbReference type="PROSITE" id="PS00708">
    <property type="entry name" value="PRO_ENDOPEP_SER"/>
    <property type="match status" value="1"/>
</dbReference>
<dbReference type="PANTHER" id="PTHR11010:SF38">
    <property type="entry name" value="LYSOSOMAL PRO-X CARBOXYPEPTIDASE"/>
    <property type="match status" value="1"/>
</dbReference>
<dbReference type="GO" id="GO:0070008">
    <property type="term" value="F:serine-type exopeptidase activity"/>
    <property type="evidence" value="ECO:0007669"/>
    <property type="project" value="InterPro"/>
</dbReference>
<dbReference type="InterPro" id="IPR029058">
    <property type="entry name" value="AB_hydrolase_fold"/>
</dbReference>
<dbReference type="InterPro" id="IPR002471">
    <property type="entry name" value="Pept_S9_AS"/>
</dbReference>
<keyword evidence="7" id="KW-1185">Reference proteome</keyword>
<dbReference type="GO" id="GO:0004252">
    <property type="term" value="F:serine-type endopeptidase activity"/>
    <property type="evidence" value="ECO:0007669"/>
    <property type="project" value="InterPro"/>
</dbReference>
<protein>
    <recommendedName>
        <fullName evidence="8">Lysosomal Pro-X carboxypeptidase</fullName>
    </recommendedName>
</protein>
<reference evidence="6" key="1">
    <citation type="submission" date="2023-01" db="EMBL/GenBank/DDBJ databases">
        <title>Metagenome sequencing of chrysophaentin producing Chrysophaeum taylorii.</title>
        <authorList>
            <person name="Davison J."/>
            <person name="Bewley C."/>
        </authorList>
    </citation>
    <scope>NUCLEOTIDE SEQUENCE</scope>
    <source>
        <strain evidence="6">NIES-1699</strain>
    </source>
</reference>
<dbReference type="GO" id="GO:0006508">
    <property type="term" value="P:proteolysis"/>
    <property type="evidence" value="ECO:0007669"/>
    <property type="project" value="UniProtKB-KW"/>
</dbReference>
<evidence type="ECO:0000313" key="6">
    <source>
        <dbReference type="EMBL" id="KAJ8598873.1"/>
    </source>
</evidence>
<name>A0AAD7XGW9_9STRA</name>
<keyword evidence="2" id="KW-0645">Protease</keyword>
<organism evidence="6 7">
    <name type="scientific">Chrysophaeum taylorii</name>
    <dbReference type="NCBI Taxonomy" id="2483200"/>
    <lineage>
        <taxon>Eukaryota</taxon>
        <taxon>Sar</taxon>
        <taxon>Stramenopiles</taxon>
        <taxon>Ochrophyta</taxon>
        <taxon>Pelagophyceae</taxon>
        <taxon>Pelagomonadales</taxon>
        <taxon>Pelagomonadaceae</taxon>
        <taxon>Chrysophaeum</taxon>
    </lineage>
</organism>
<evidence type="ECO:0000256" key="4">
    <source>
        <dbReference type="ARBA" id="ARBA00022801"/>
    </source>
</evidence>